<reference evidence="6 7" key="1">
    <citation type="submission" date="2019-08" db="EMBL/GenBank/DDBJ databases">
        <title>Bradymonadales sp. TMQ2.</title>
        <authorList>
            <person name="Liang Q."/>
        </authorList>
    </citation>
    <scope>NUCLEOTIDE SEQUENCE [LARGE SCALE GENOMIC DNA]</scope>
    <source>
        <strain evidence="6 7">TMQ2</strain>
    </source>
</reference>
<keyword evidence="2" id="KW-0238">DNA-binding</keyword>
<dbReference type="GO" id="GO:0003700">
    <property type="term" value="F:DNA-binding transcription factor activity"/>
    <property type="evidence" value="ECO:0007669"/>
    <property type="project" value="InterPro"/>
</dbReference>
<dbReference type="InterPro" id="IPR050908">
    <property type="entry name" value="SmbC-like"/>
</dbReference>
<dbReference type="Pfam" id="PF12833">
    <property type="entry name" value="HTH_18"/>
    <property type="match status" value="1"/>
</dbReference>
<evidence type="ECO:0000256" key="3">
    <source>
        <dbReference type="ARBA" id="ARBA00023163"/>
    </source>
</evidence>
<evidence type="ECO:0000256" key="4">
    <source>
        <dbReference type="SAM" id="MobiDB-lite"/>
    </source>
</evidence>
<dbReference type="InterPro" id="IPR029442">
    <property type="entry name" value="GyrI-like"/>
</dbReference>
<keyword evidence="1" id="KW-0805">Transcription regulation</keyword>
<dbReference type="AlphaFoldDB" id="A0A5C6XHP5"/>
<evidence type="ECO:0000313" key="7">
    <source>
        <dbReference type="Proteomes" id="UP000321046"/>
    </source>
</evidence>
<name>A0A5C6XHP5_9DELT</name>
<dbReference type="InterPro" id="IPR009057">
    <property type="entry name" value="Homeodomain-like_sf"/>
</dbReference>
<keyword evidence="3" id="KW-0804">Transcription</keyword>
<dbReference type="PROSITE" id="PS00041">
    <property type="entry name" value="HTH_ARAC_FAMILY_1"/>
    <property type="match status" value="1"/>
</dbReference>
<dbReference type="SUPFAM" id="SSF55136">
    <property type="entry name" value="Probable bacterial effector-binding domain"/>
    <property type="match status" value="1"/>
</dbReference>
<evidence type="ECO:0000256" key="1">
    <source>
        <dbReference type="ARBA" id="ARBA00023015"/>
    </source>
</evidence>
<dbReference type="GO" id="GO:0043565">
    <property type="term" value="F:sequence-specific DNA binding"/>
    <property type="evidence" value="ECO:0007669"/>
    <property type="project" value="InterPro"/>
</dbReference>
<dbReference type="EMBL" id="VOSL01000020">
    <property type="protein sequence ID" value="TXD41250.1"/>
    <property type="molecule type" value="Genomic_DNA"/>
</dbReference>
<dbReference type="SUPFAM" id="SSF46689">
    <property type="entry name" value="Homeodomain-like"/>
    <property type="match status" value="2"/>
</dbReference>
<dbReference type="InterPro" id="IPR011256">
    <property type="entry name" value="Reg_factor_effector_dom_sf"/>
</dbReference>
<protein>
    <submittedName>
        <fullName evidence="6">Helix-turn-helix domain-containing protein</fullName>
    </submittedName>
</protein>
<evidence type="ECO:0000256" key="2">
    <source>
        <dbReference type="ARBA" id="ARBA00023125"/>
    </source>
</evidence>
<gene>
    <name evidence="6" type="ORF">FRC96_04480</name>
</gene>
<dbReference type="Proteomes" id="UP000321046">
    <property type="component" value="Unassembled WGS sequence"/>
</dbReference>
<proteinExistence type="predicted"/>
<dbReference type="PANTHER" id="PTHR40055">
    <property type="entry name" value="TRANSCRIPTIONAL REGULATOR YGIV-RELATED"/>
    <property type="match status" value="1"/>
</dbReference>
<comment type="caution">
    <text evidence="6">The sequence shown here is derived from an EMBL/GenBank/DDBJ whole genome shotgun (WGS) entry which is preliminary data.</text>
</comment>
<dbReference type="OrthoDB" id="5337216at2"/>
<accession>A0A5C6XHP5</accession>
<dbReference type="PROSITE" id="PS01124">
    <property type="entry name" value="HTH_ARAC_FAMILY_2"/>
    <property type="match status" value="1"/>
</dbReference>
<dbReference type="InterPro" id="IPR018060">
    <property type="entry name" value="HTH_AraC"/>
</dbReference>
<dbReference type="SMART" id="SM00342">
    <property type="entry name" value="HTH_ARAC"/>
    <property type="match status" value="1"/>
</dbReference>
<dbReference type="SMART" id="SM00871">
    <property type="entry name" value="AraC_E_bind"/>
    <property type="match status" value="1"/>
</dbReference>
<evidence type="ECO:0000313" key="6">
    <source>
        <dbReference type="EMBL" id="TXD41250.1"/>
    </source>
</evidence>
<dbReference type="InterPro" id="IPR018062">
    <property type="entry name" value="HTH_AraC-typ_CS"/>
</dbReference>
<dbReference type="Gene3D" id="3.20.80.10">
    <property type="entry name" value="Regulatory factor, effector binding domain"/>
    <property type="match status" value="1"/>
</dbReference>
<dbReference type="Gene3D" id="1.10.10.60">
    <property type="entry name" value="Homeodomain-like"/>
    <property type="match status" value="1"/>
</dbReference>
<dbReference type="PANTHER" id="PTHR40055:SF1">
    <property type="entry name" value="TRANSCRIPTIONAL REGULATOR YGIV-RELATED"/>
    <property type="match status" value="1"/>
</dbReference>
<feature type="domain" description="HTH araC/xylS-type" evidence="5">
    <location>
        <begin position="158"/>
        <end position="256"/>
    </location>
</feature>
<evidence type="ECO:0000259" key="5">
    <source>
        <dbReference type="PROSITE" id="PS01124"/>
    </source>
</evidence>
<dbReference type="Pfam" id="PF06445">
    <property type="entry name" value="GyrI-like"/>
    <property type="match status" value="1"/>
</dbReference>
<dbReference type="InterPro" id="IPR010499">
    <property type="entry name" value="AraC_E-bd"/>
</dbReference>
<feature type="compositionally biased region" description="Polar residues" evidence="4">
    <location>
        <begin position="131"/>
        <end position="140"/>
    </location>
</feature>
<sequence>MCNSCQQEVRFGHLKCTSRQRDPQLHASTCHSRQQDPQLHASTCHSRQQDPQLHASTWRSCYQDPLLHAPTWRSRYQDPLLHAPTSHSPFRHLTCIDGLACSDDVRDCLGDRGAFPSSPRHTPLPSLPGSPMTSEFTTPQRIPGLRHTTTEDYLTRMASLQAYITEHLDEDLSPEVLAKVAMMSKHHFHRVFRGMFGESVAEHLRRLRLERAAIEVRRSERTLLRIALDAGYGSHEAFTRAFKSHFDLTPSQLRETLPPNYDRRLAAEHRPTLPQAPLDVQLRHRPATPVIMLRHWGPYLEIGPAFNRLLDWALERGADPESIELLGAYHDDPEITAAQKLRSDACVVHPGDWVGDGELVASELPGGTFAVVVHRGPYETLFKTYLRLIGQWLPNSGYEASAEPLLERYLNHPAHTPPEDLLTEVWARLQPASAHL</sequence>
<feature type="region of interest" description="Disordered" evidence="4">
    <location>
        <begin position="112"/>
        <end position="145"/>
    </location>
</feature>
<organism evidence="6 7">
    <name type="scientific">Lujinxingia vulgaris</name>
    <dbReference type="NCBI Taxonomy" id="2600176"/>
    <lineage>
        <taxon>Bacteria</taxon>
        <taxon>Deltaproteobacteria</taxon>
        <taxon>Bradymonadales</taxon>
        <taxon>Lujinxingiaceae</taxon>
        <taxon>Lujinxingia</taxon>
    </lineage>
</organism>